<dbReference type="RefSeq" id="XP_016640190.1">
    <property type="nucleotide sequence ID" value="XM_016789927.1"/>
</dbReference>
<keyword evidence="1" id="KW-0472">Membrane</keyword>
<proteinExistence type="predicted"/>
<protein>
    <submittedName>
        <fullName evidence="2">Uncharacterized protein</fullName>
    </submittedName>
</protein>
<keyword evidence="1" id="KW-1133">Transmembrane helix</keyword>
<dbReference type="EMBL" id="JOWA01000121">
    <property type="protein sequence ID" value="KEZ40391.1"/>
    <property type="molecule type" value="Genomic_DNA"/>
</dbReference>
<dbReference type="KEGG" id="sapo:SAPIO_CDS8249"/>
<dbReference type="AlphaFoldDB" id="A0A084FZ79"/>
<accession>A0A084FZ79</accession>
<dbReference type="OrthoDB" id="4364105at2759"/>
<dbReference type="GeneID" id="27727321"/>
<dbReference type="HOGENOM" id="CLU_1262172_0_0_1"/>
<reference evidence="2 3" key="1">
    <citation type="journal article" date="2014" name="Genome Announc.">
        <title>Draft genome sequence of the pathogenic fungus Scedosporium apiospermum.</title>
        <authorList>
            <person name="Vandeputte P."/>
            <person name="Ghamrawi S."/>
            <person name="Rechenmann M."/>
            <person name="Iltis A."/>
            <person name="Giraud S."/>
            <person name="Fleury M."/>
            <person name="Thornton C."/>
            <person name="Delhaes L."/>
            <person name="Meyer W."/>
            <person name="Papon N."/>
            <person name="Bouchara J.P."/>
        </authorList>
    </citation>
    <scope>NUCLEOTIDE SEQUENCE [LARGE SCALE GENOMIC DNA]</scope>
    <source>
        <strain evidence="2 3">IHEM 14462</strain>
    </source>
</reference>
<evidence type="ECO:0000256" key="1">
    <source>
        <dbReference type="SAM" id="Phobius"/>
    </source>
</evidence>
<keyword evidence="1" id="KW-0812">Transmembrane</keyword>
<dbReference type="Proteomes" id="UP000028545">
    <property type="component" value="Unassembled WGS sequence"/>
</dbReference>
<feature type="transmembrane region" description="Helical" evidence="1">
    <location>
        <begin position="173"/>
        <end position="197"/>
    </location>
</feature>
<organism evidence="2 3">
    <name type="scientific">Pseudallescheria apiosperma</name>
    <name type="common">Scedosporium apiospermum</name>
    <dbReference type="NCBI Taxonomy" id="563466"/>
    <lineage>
        <taxon>Eukaryota</taxon>
        <taxon>Fungi</taxon>
        <taxon>Dikarya</taxon>
        <taxon>Ascomycota</taxon>
        <taxon>Pezizomycotina</taxon>
        <taxon>Sordariomycetes</taxon>
        <taxon>Hypocreomycetidae</taxon>
        <taxon>Microascales</taxon>
        <taxon>Microascaceae</taxon>
        <taxon>Scedosporium</taxon>
    </lineage>
</organism>
<evidence type="ECO:0000313" key="2">
    <source>
        <dbReference type="EMBL" id="KEZ40391.1"/>
    </source>
</evidence>
<keyword evidence="3" id="KW-1185">Reference proteome</keyword>
<dbReference type="VEuPathDB" id="FungiDB:SAPIO_CDS8249"/>
<sequence>MTTLTTPFEFAPSCTDIPFITTSVVTDFWWNDHQATTVTILAADQSNDSGYTRGWPINDLNIEGITSPACFKEAPPTVTITDASTTAAETTTGVTTETRRSFVNGMLVQAAWQISWASSDASTLSPAPPTLTCTGAEEDGPTIGTWVPGTEATGACLAHPSYRREWSQSLKNFLLIGLPILGFAGLLSCATCCYCCYRTTKRVKRAERERVEEQMIREG</sequence>
<comment type="caution">
    <text evidence="2">The sequence shown here is derived from an EMBL/GenBank/DDBJ whole genome shotgun (WGS) entry which is preliminary data.</text>
</comment>
<name>A0A084FZ79_PSEDA</name>
<gene>
    <name evidence="2" type="ORF">SAPIO_CDS8249</name>
</gene>
<evidence type="ECO:0000313" key="3">
    <source>
        <dbReference type="Proteomes" id="UP000028545"/>
    </source>
</evidence>